<evidence type="ECO:0000256" key="2">
    <source>
        <dbReference type="ARBA" id="ARBA00022475"/>
    </source>
</evidence>
<evidence type="ECO:0000259" key="6">
    <source>
        <dbReference type="Pfam" id="PF12696"/>
    </source>
</evidence>
<organism evidence="7 8">
    <name type="scientific">Nocardia higoensis</name>
    <dbReference type="NCBI Taxonomy" id="228599"/>
    <lineage>
        <taxon>Bacteria</taxon>
        <taxon>Bacillati</taxon>
        <taxon>Actinomycetota</taxon>
        <taxon>Actinomycetes</taxon>
        <taxon>Mycobacteriales</taxon>
        <taxon>Nocardiaceae</taxon>
        <taxon>Nocardia</taxon>
    </lineage>
</organism>
<dbReference type="Gene3D" id="3.40.50.300">
    <property type="entry name" value="P-loop containing nucleotide triphosphate hydrolases"/>
    <property type="match status" value="1"/>
</dbReference>
<evidence type="ECO:0000256" key="1">
    <source>
        <dbReference type="ARBA" id="ARBA00004651"/>
    </source>
</evidence>
<comment type="caution">
    <text evidence="7">The sequence shown here is derived from an EMBL/GenBank/DDBJ whole genome shotgun (WGS) entry which is preliminary data.</text>
</comment>
<dbReference type="EMBL" id="JADLQN010000012">
    <property type="protein sequence ID" value="MBF6358319.1"/>
    <property type="molecule type" value="Genomic_DNA"/>
</dbReference>
<dbReference type="InterPro" id="IPR027417">
    <property type="entry name" value="P-loop_NTPase"/>
</dbReference>
<protein>
    <submittedName>
        <fullName evidence="7">Type IV secretory system conjugative DNA transfer family protein</fullName>
    </submittedName>
</protein>
<dbReference type="Pfam" id="PF12696">
    <property type="entry name" value="TraG-D_C"/>
    <property type="match status" value="1"/>
</dbReference>
<evidence type="ECO:0000256" key="3">
    <source>
        <dbReference type="ARBA" id="ARBA00022692"/>
    </source>
</evidence>
<evidence type="ECO:0000256" key="4">
    <source>
        <dbReference type="ARBA" id="ARBA00022989"/>
    </source>
</evidence>
<feature type="domain" description="TraD/TraG TraM recognition site" evidence="6">
    <location>
        <begin position="432"/>
        <end position="551"/>
    </location>
</feature>
<dbReference type="InterPro" id="IPR051539">
    <property type="entry name" value="T4SS-coupling_protein"/>
</dbReference>
<dbReference type="PANTHER" id="PTHR37937:SF1">
    <property type="entry name" value="CONJUGATIVE TRANSFER: DNA TRANSPORT"/>
    <property type="match status" value="1"/>
</dbReference>
<keyword evidence="5" id="KW-0472">Membrane</keyword>
<comment type="subcellular location">
    <subcellularLocation>
        <location evidence="1">Cell membrane</location>
        <topology evidence="1">Multi-pass membrane protein</topology>
    </subcellularLocation>
</comment>
<keyword evidence="3" id="KW-0812">Transmembrane</keyword>
<sequence>MKAPGQPSDVQEWAPVLITGGVGLVGEAAGMSLRIGEALYGGPTQDVSWNPVILGIHLATGDLDWTAAATGGAVTLAAGTVATIAGSVWAWKATCRTCRALYRDRARITREAIDSQARFMAKGKELASLSRKAVAAKAASLRVQLAEGDEPGVLIALSVADGQRLYASYEDLHLDIWGPRTGKSTSRVIPAVMEAVGAVVATSNKRDVVDATRKARSTGGRRVFVFDPQGVAAEPCTWYWDPADWVLGEDGGHGAEERAAELAGHFSAANESAARDAFFEPEGEDLLTGLILAAAVAKRPITQVFRWVTKSSDEEPVDILEDAGYTLAAAALRDQYGAPEKQKGGVFSTAKKMAACLRFSAIQPWVCPPGKDEKPRRAFKVADFVASRDTLYPLSEEGPASAGPLVTALCAAVAGAGKAEGVRHPGGRLPVPLTIVLDEAANIVRWRDLPKQYSHFGSRGIVVMSILQSWAQGVRCWGEDGMKALWSAANVKVIGGGLDDEAFLRARSELIGPHYEQSVSVSKAQGGHRSHSVSRTTEITLHPSDLAAMPRGRCVVFTSGNRATLGQTVPWMDRPYAAQITAALDELTNATEPVWPRLQVVPPLSDQKGKSA</sequence>
<keyword evidence="8" id="KW-1185">Reference proteome</keyword>
<dbReference type="InterPro" id="IPR032689">
    <property type="entry name" value="TraG-D_C"/>
</dbReference>
<dbReference type="RefSeq" id="WP_195005151.1">
    <property type="nucleotide sequence ID" value="NZ_JADLQN010000012.1"/>
</dbReference>
<accession>A0ABS0DMM0</accession>
<dbReference type="PANTHER" id="PTHR37937">
    <property type="entry name" value="CONJUGATIVE TRANSFER: DNA TRANSPORT"/>
    <property type="match status" value="1"/>
</dbReference>
<dbReference type="Proteomes" id="UP000707731">
    <property type="component" value="Unassembled WGS sequence"/>
</dbReference>
<dbReference type="CDD" id="cd01127">
    <property type="entry name" value="TrwB_TraG_TraD_VirD4"/>
    <property type="match status" value="1"/>
</dbReference>
<name>A0ABS0DMM0_9NOCA</name>
<dbReference type="SUPFAM" id="SSF52540">
    <property type="entry name" value="P-loop containing nucleoside triphosphate hydrolases"/>
    <property type="match status" value="1"/>
</dbReference>
<evidence type="ECO:0000313" key="7">
    <source>
        <dbReference type="EMBL" id="MBF6358319.1"/>
    </source>
</evidence>
<keyword evidence="2" id="KW-1003">Cell membrane</keyword>
<keyword evidence="4" id="KW-1133">Transmembrane helix</keyword>
<gene>
    <name evidence="7" type="ORF">IU449_27860</name>
</gene>
<evidence type="ECO:0000256" key="5">
    <source>
        <dbReference type="ARBA" id="ARBA00023136"/>
    </source>
</evidence>
<proteinExistence type="predicted"/>
<evidence type="ECO:0000313" key="8">
    <source>
        <dbReference type="Proteomes" id="UP000707731"/>
    </source>
</evidence>
<reference evidence="7 8" key="1">
    <citation type="submission" date="2020-10" db="EMBL/GenBank/DDBJ databases">
        <title>Identification of Nocardia species via Next-generation sequencing and recognition of intraspecies genetic diversity.</title>
        <authorList>
            <person name="Li P."/>
            <person name="Li P."/>
            <person name="Lu B."/>
        </authorList>
    </citation>
    <scope>NUCLEOTIDE SEQUENCE [LARGE SCALE GENOMIC DNA]</scope>
    <source>
        <strain evidence="7 8">BJ06-0143</strain>
    </source>
</reference>